<comment type="caution">
    <text evidence="1">The sequence shown here is derived from an EMBL/GenBank/DDBJ whole genome shotgun (WGS) entry which is preliminary data.</text>
</comment>
<feature type="non-terminal residue" evidence="1">
    <location>
        <position position="1"/>
    </location>
</feature>
<proteinExistence type="predicted"/>
<dbReference type="EMBL" id="CAUOFW020001491">
    <property type="protein sequence ID" value="CAK9145438.1"/>
    <property type="molecule type" value="Genomic_DNA"/>
</dbReference>
<protein>
    <submittedName>
        <fullName evidence="1">Uncharacterized protein</fullName>
    </submittedName>
</protein>
<dbReference type="Proteomes" id="UP001642360">
    <property type="component" value="Unassembled WGS sequence"/>
</dbReference>
<feature type="non-terminal residue" evidence="1">
    <location>
        <position position="91"/>
    </location>
</feature>
<reference evidence="1 2" key="1">
    <citation type="submission" date="2024-02" db="EMBL/GenBank/DDBJ databases">
        <authorList>
            <person name="Vignale AGUSTIN F."/>
            <person name="Sosa J E."/>
            <person name="Modenutti C."/>
        </authorList>
    </citation>
    <scope>NUCLEOTIDE SEQUENCE [LARGE SCALE GENOMIC DNA]</scope>
</reference>
<accession>A0ABC8RRZ1</accession>
<dbReference type="AlphaFoldDB" id="A0ABC8RRZ1"/>
<sequence>WHEPALASGAVIAIEDLNLYLNNGGGWWHESAVASGMSQQWLVTWVGIDWWRGLMGLVVREGNVDGRAVESLSNGKGNGKGIIILWVLRGL</sequence>
<name>A0ABC8RRZ1_9AQUA</name>
<evidence type="ECO:0000313" key="1">
    <source>
        <dbReference type="EMBL" id="CAK9145438.1"/>
    </source>
</evidence>
<organism evidence="1 2">
    <name type="scientific">Ilex paraguariensis</name>
    <name type="common">yerba mate</name>
    <dbReference type="NCBI Taxonomy" id="185542"/>
    <lineage>
        <taxon>Eukaryota</taxon>
        <taxon>Viridiplantae</taxon>
        <taxon>Streptophyta</taxon>
        <taxon>Embryophyta</taxon>
        <taxon>Tracheophyta</taxon>
        <taxon>Spermatophyta</taxon>
        <taxon>Magnoliopsida</taxon>
        <taxon>eudicotyledons</taxon>
        <taxon>Gunneridae</taxon>
        <taxon>Pentapetalae</taxon>
        <taxon>asterids</taxon>
        <taxon>campanulids</taxon>
        <taxon>Aquifoliales</taxon>
        <taxon>Aquifoliaceae</taxon>
        <taxon>Ilex</taxon>
    </lineage>
</organism>
<keyword evidence="2" id="KW-1185">Reference proteome</keyword>
<evidence type="ECO:0000313" key="2">
    <source>
        <dbReference type="Proteomes" id="UP001642360"/>
    </source>
</evidence>
<gene>
    <name evidence="1" type="ORF">ILEXP_LOCUS13252</name>
</gene>